<reference evidence="5" key="1">
    <citation type="submission" date="2019-10" db="EMBL/GenBank/DDBJ databases">
        <authorList>
            <person name="Zhang R."/>
            <person name="Pan Y."/>
            <person name="Wang J."/>
            <person name="Ma R."/>
            <person name="Yu S."/>
        </authorList>
    </citation>
    <scope>NUCLEOTIDE SEQUENCE</scope>
    <source>
        <strain evidence="5">LA-IB0</strain>
        <tissue evidence="5">Leaf</tissue>
    </source>
</reference>
<evidence type="ECO:0000256" key="4">
    <source>
        <dbReference type="SAM" id="Phobius"/>
    </source>
</evidence>
<keyword evidence="4" id="KW-1133">Transmembrane helix</keyword>
<evidence type="ECO:0000256" key="3">
    <source>
        <dbReference type="SAM" id="MobiDB-lite"/>
    </source>
</evidence>
<evidence type="ECO:0008006" key="7">
    <source>
        <dbReference type="Google" id="ProtNLM"/>
    </source>
</evidence>
<feature type="transmembrane region" description="Helical" evidence="4">
    <location>
        <begin position="42"/>
        <end position="65"/>
    </location>
</feature>
<evidence type="ECO:0000256" key="2">
    <source>
        <dbReference type="ARBA" id="ARBA00023136"/>
    </source>
</evidence>
<dbReference type="PANTHER" id="PTHR31234">
    <property type="entry name" value="LATE EMBRYOGENESIS ABUNDANT (LEA) HYDROXYPROLINE-RICH GLYCOPROTEIN FAMILY"/>
    <property type="match status" value="1"/>
</dbReference>
<keyword evidence="4" id="KW-0812">Transmembrane</keyword>
<feature type="compositionally biased region" description="Polar residues" evidence="3">
    <location>
        <begin position="22"/>
        <end position="33"/>
    </location>
</feature>
<comment type="subcellular location">
    <subcellularLocation>
        <location evidence="1">Membrane</location>
    </subcellularLocation>
</comment>
<sequence>MQDKSHLNPLTQPSKHRKSDEQLPTIQPFNPQSHRQKRSSKCLVYVLLLVVLLSIAFLVLGLVVLRIKTPTLRLSLVAIRDLQYDAASLNTTVVAEIRLHNMNFGRFEFRSGNATLLYDKATIGAATIYDGRIESREKKGMNVTVKVTASNYELSKNYMNISRDINQGLVKLRSCAKLRGEVRAMKIINRQRTAVMNCTMALNLTSKLLQDLSCL</sequence>
<name>A0AAV6X793_9LAMI</name>
<evidence type="ECO:0000256" key="1">
    <source>
        <dbReference type="ARBA" id="ARBA00004370"/>
    </source>
</evidence>
<proteinExistence type="predicted"/>
<protein>
    <recommendedName>
        <fullName evidence="7">Late embryogenesis abundant protein LEA-2 subgroup domain-containing protein</fullName>
    </recommendedName>
</protein>
<dbReference type="GO" id="GO:0005886">
    <property type="term" value="C:plasma membrane"/>
    <property type="evidence" value="ECO:0007669"/>
    <property type="project" value="TreeGrafter"/>
</dbReference>
<evidence type="ECO:0000313" key="6">
    <source>
        <dbReference type="Proteomes" id="UP000826271"/>
    </source>
</evidence>
<dbReference type="PANTHER" id="PTHR31234:SF3">
    <property type="entry name" value="LATE EMBRYOGENESIS ABUNDANT (LEA) HYDROXYPROLINE-RICH GLYCOPROTEIN FAMILY"/>
    <property type="match status" value="1"/>
</dbReference>
<keyword evidence="2 4" id="KW-0472">Membrane</keyword>
<gene>
    <name evidence="5" type="ORF">BUALT_Bualt10G0057200</name>
</gene>
<dbReference type="AlphaFoldDB" id="A0AAV6X793"/>
<dbReference type="GO" id="GO:0098542">
    <property type="term" value="P:defense response to other organism"/>
    <property type="evidence" value="ECO:0007669"/>
    <property type="project" value="InterPro"/>
</dbReference>
<accession>A0AAV6X793</accession>
<evidence type="ECO:0000313" key="5">
    <source>
        <dbReference type="EMBL" id="KAG8375030.1"/>
    </source>
</evidence>
<organism evidence="5 6">
    <name type="scientific">Buddleja alternifolia</name>
    <dbReference type="NCBI Taxonomy" id="168488"/>
    <lineage>
        <taxon>Eukaryota</taxon>
        <taxon>Viridiplantae</taxon>
        <taxon>Streptophyta</taxon>
        <taxon>Embryophyta</taxon>
        <taxon>Tracheophyta</taxon>
        <taxon>Spermatophyta</taxon>
        <taxon>Magnoliopsida</taxon>
        <taxon>eudicotyledons</taxon>
        <taxon>Gunneridae</taxon>
        <taxon>Pentapetalae</taxon>
        <taxon>asterids</taxon>
        <taxon>lamiids</taxon>
        <taxon>Lamiales</taxon>
        <taxon>Scrophulariaceae</taxon>
        <taxon>Buddlejeae</taxon>
        <taxon>Buddleja</taxon>
    </lineage>
</organism>
<dbReference type="Proteomes" id="UP000826271">
    <property type="component" value="Unassembled WGS sequence"/>
</dbReference>
<dbReference type="SUPFAM" id="SSF117070">
    <property type="entry name" value="LEA14-like"/>
    <property type="match status" value="1"/>
</dbReference>
<feature type="region of interest" description="Disordered" evidence="3">
    <location>
        <begin position="1"/>
        <end position="33"/>
    </location>
</feature>
<keyword evidence="6" id="KW-1185">Reference proteome</keyword>
<dbReference type="EMBL" id="WHWC01000010">
    <property type="protein sequence ID" value="KAG8375030.1"/>
    <property type="molecule type" value="Genomic_DNA"/>
</dbReference>
<dbReference type="InterPro" id="IPR044839">
    <property type="entry name" value="NDR1-like"/>
</dbReference>
<comment type="caution">
    <text evidence="5">The sequence shown here is derived from an EMBL/GenBank/DDBJ whole genome shotgun (WGS) entry which is preliminary data.</text>
</comment>